<dbReference type="InParanoid" id="H1YX14"/>
<feature type="compositionally biased region" description="Polar residues" evidence="1">
    <location>
        <begin position="47"/>
        <end position="60"/>
    </location>
</feature>
<accession>H1YX14</accession>
<gene>
    <name evidence="2" type="ORF">Metlim_0815</name>
</gene>
<reference evidence="2 3" key="1">
    <citation type="submission" date="2011-10" db="EMBL/GenBank/DDBJ databases">
        <title>The Improved High-Quality Draft genome of Methanoplanus limicola DSM 2279.</title>
        <authorList>
            <consortium name="US DOE Joint Genome Institute (JGI-PGF)"/>
            <person name="Lucas S."/>
            <person name="Copeland A."/>
            <person name="Lapidus A."/>
            <person name="Glavina del Rio T."/>
            <person name="Dalin E."/>
            <person name="Tice H."/>
            <person name="Bruce D."/>
            <person name="Goodwin L."/>
            <person name="Pitluck S."/>
            <person name="Peters L."/>
            <person name="Mikhailova N."/>
            <person name="Lu M."/>
            <person name="Kyrpides N."/>
            <person name="Mavromatis K."/>
            <person name="Ivanova N."/>
            <person name="Markowitz V."/>
            <person name="Cheng J.-F."/>
            <person name="Hugenholtz P."/>
            <person name="Woyke T."/>
            <person name="Wu D."/>
            <person name="Wirth R."/>
            <person name="Brambilla E.-M."/>
            <person name="Klenk H.-P."/>
            <person name="Eisen J.A."/>
        </authorList>
    </citation>
    <scope>NUCLEOTIDE SEQUENCE [LARGE SCALE GENOMIC DNA]</scope>
    <source>
        <strain evidence="2 3">DSM 2279</strain>
    </source>
</reference>
<dbReference type="EMBL" id="CM001436">
    <property type="protein sequence ID" value="EHQ34937.1"/>
    <property type="molecule type" value="Genomic_DNA"/>
</dbReference>
<organism evidence="2 3">
    <name type="scientific">Methanoplanus limicola DSM 2279</name>
    <dbReference type="NCBI Taxonomy" id="937775"/>
    <lineage>
        <taxon>Archaea</taxon>
        <taxon>Methanobacteriati</taxon>
        <taxon>Methanobacteriota</taxon>
        <taxon>Stenosarchaea group</taxon>
        <taxon>Methanomicrobia</taxon>
        <taxon>Methanomicrobiales</taxon>
        <taxon>Methanomicrobiaceae</taxon>
        <taxon>Methanoplanus</taxon>
    </lineage>
</organism>
<dbReference type="OrthoDB" id="112405at2157"/>
<dbReference type="RefSeq" id="WP_004076651.1">
    <property type="nucleotide sequence ID" value="NZ_CM001436.1"/>
</dbReference>
<dbReference type="HOGENOM" id="CLU_2079439_0_0_2"/>
<dbReference type="Proteomes" id="UP000005741">
    <property type="component" value="Chromosome"/>
</dbReference>
<protein>
    <submittedName>
        <fullName evidence="2">Uncharacterized protein</fullName>
    </submittedName>
</protein>
<feature type="region of interest" description="Disordered" evidence="1">
    <location>
        <begin position="44"/>
        <end position="64"/>
    </location>
</feature>
<keyword evidence="3" id="KW-1185">Reference proteome</keyword>
<name>H1YX14_9EURY</name>
<dbReference type="AlphaFoldDB" id="H1YX14"/>
<evidence type="ECO:0000313" key="2">
    <source>
        <dbReference type="EMBL" id="EHQ34937.1"/>
    </source>
</evidence>
<proteinExistence type="predicted"/>
<sequence>MEELPEYQICDNCGKRGTPYTKTCWNCHKTYFPEGETHFLKTENESQKAGNITTESSENSDNIKTEAETITPCRLEELDLPGRIFAYKLLFDGEMLLNFCECDTCRRSYREFLAFVSEKDTEDPEIIREAEEAEIKNIEIDISVFS</sequence>
<evidence type="ECO:0000256" key="1">
    <source>
        <dbReference type="SAM" id="MobiDB-lite"/>
    </source>
</evidence>
<evidence type="ECO:0000313" key="3">
    <source>
        <dbReference type="Proteomes" id="UP000005741"/>
    </source>
</evidence>